<feature type="region of interest" description="Disordered" evidence="1">
    <location>
        <begin position="75"/>
        <end position="99"/>
    </location>
</feature>
<evidence type="ECO:0000256" key="1">
    <source>
        <dbReference type="SAM" id="MobiDB-lite"/>
    </source>
</evidence>
<evidence type="ECO:0008006" key="5">
    <source>
        <dbReference type="Google" id="ProtNLM"/>
    </source>
</evidence>
<sequence length="99" mass="9784">MTRFVTPGALALAFSAGALGAASLASAQSVEVPADAAPAGTIPESTPTVVDNTLPPPPAAAENKVYPVCTKALTDNCQNPGEGGAPGRSRAGNMKRHAS</sequence>
<feature type="signal peptide" evidence="2">
    <location>
        <begin position="1"/>
        <end position="27"/>
    </location>
</feature>
<keyword evidence="2" id="KW-0732">Signal</keyword>
<feature type="chain" id="PRO_5031480681" description="Fe-S oxidoreductase" evidence="2">
    <location>
        <begin position="28"/>
        <end position="99"/>
    </location>
</feature>
<protein>
    <recommendedName>
        <fullName evidence="5">Fe-S oxidoreductase</fullName>
    </recommendedName>
</protein>
<comment type="caution">
    <text evidence="3">The sequence shown here is derived from an EMBL/GenBank/DDBJ whole genome shotgun (WGS) entry which is preliminary data.</text>
</comment>
<organism evidence="3 4">
    <name type="scientific">Novosphingobium flavum</name>
    <dbReference type="NCBI Taxonomy" id="1778672"/>
    <lineage>
        <taxon>Bacteria</taxon>
        <taxon>Pseudomonadati</taxon>
        <taxon>Pseudomonadota</taxon>
        <taxon>Alphaproteobacteria</taxon>
        <taxon>Sphingomonadales</taxon>
        <taxon>Sphingomonadaceae</taxon>
        <taxon>Novosphingobium</taxon>
    </lineage>
</organism>
<keyword evidence="4" id="KW-1185">Reference proteome</keyword>
<name>A0A7X1FT25_9SPHN</name>
<reference evidence="3 4" key="1">
    <citation type="submission" date="2020-08" db="EMBL/GenBank/DDBJ databases">
        <title>The genome sequence of type strain Novosphingobium flavum NBRC 111647.</title>
        <authorList>
            <person name="Liu Y."/>
        </authorList>
    </citation>
    <scope>NUCLEOTIDE SEQUENCE [LARGE SCALE GENOMIC DNA]</scope>
    <source>
        <strain evidence="3 4">NBRC 111647</strain>
    </source>
</reference>
<feature type="region of interest" description="Disordered" evidence="1">
    <location>
        <begin position="33"/>
        <end position="58"/>
    </location>
</feature>
<evidence type="ECO:0000256" key="2">
    <source>
        <dbReference type="SAM" id="SignalP"/>
    </source>
</evidence>
<evidence type="ECO:0000313" key="3">
    <source>
        <dbReference type="EMBL" id="MBC2666469.1"/>
    </source>
</evidence>
<dbReference type="Proteomes" id="UP000566813">
    <property type="component" value="Unassembled WGS sequence"/>
</dbReference>
<dbReference type="AlphaFoldDB" id="A0A7X1FT25"/>
<proteinExistence type="predicted"/>
<evidence type="ECO:0000313" key="4">
    <source>
        <dbReference type="Proteomes" id="UP000566813"/>
    </source>
</evidence>
<dbReference type="EMBL" id="JACLAW010000010">
    <property type="protein sequence ID" value="MBC2666469.1"/>
    <property type="molecule type" value="Genomic_DNA"/>
</dbReference>
<dbReference type="RefSeq" id="WP_185664775.1">
    <property type="nucleotide sequence ID" value="NZ_JACLAW010000010.1"/>
</dbReference>
<gene>
    <name evidence="3" type="ORF">H7F51_13150</name>
</gene>
<accession>A0A7X1FT25</accession>